<protein>
    <submittedName>
        <fullName evidence="1">Uncharacterized protein</fullName>
    </submittedName>
</protein>
<dbReference type="RefSeq" id="WP_278492302.1">
    <property type="nucleotide sequence ID" value="NZ_JACCQJ010000002.1"/>
</dbReference>
<proteinExistence type="predicted"/>
<reference evidence="1" key="1">
    <citation type="submission" date="2020-07" db="EMBL/GenBank/DDBJ databases">
        <title>Severe corrosion of carbon steel in oil field produced water can be linked to methanogenic archaea containing a special type of NiFe hydrogenase.</title>
        <authorList>
            <person name="Lahme S."/>
            <person name="Mand J."/>
            <person name="Longwell J."/>
            <person name="Smith R."/>
            <person name="Enning D."/>
        </authorList>
    </citation>
    <scope>NUCLEOTIDE SEQUENCE</scope>
    <source>
        <strain evidence="1">MIC098Bin5</strain>
    </source>
</reference>
<sequence length="86" mass="10009">MLEDGGKTKPLEVGDVVKYHCTYTEEKHECQGCRYENKEGIIERISLHEKDNGEKYRLYTVKINCCSSCYFTRRELTHIGFAEGVK</sequence>
<dbReference type="EMBL" id="JACCQJ010000002">
    <property type="protein sequence ID" value="MBG0769669.1"/>
    <property type="molecule type" value="Genomic_DNA"/>
</dbReference>
<evidence type="ECO:0000313" key="2">
    <source>
        <dbReference type="Proteomes" id="UP000714405"/>
    </source>
</evidence>
<organism evidence="1 2">
    <name type="scientific">Methanococcus maripaludis</name>
    <name type="common">Methanococcus deltae</name>
    <dbReference type="NCBI Taxonomy" id="39152"/>
    <lineage>
        <taxon>Archaea</taxon>
        <taxon>Methanobacteriati</taxon>
        <taxon>Methanobacteriota</taxon>
        <taxon>Methanomada group</taxon>
        <taxon>Methanococci</taxon>
        <taxon>Methanococcales</taxon>
        <taxon>Methanococcaceae</taxon>
        <taxon>Methanococcus</taxon>
    </lineage>
</organism>
<name>A0A8T3W808_METMI</name>
<comment type="caution">
    <text evidence="1">The sequence shown here is derived from an EMBL/GenBank/DDBJ whole genome shotgun (WGS) entry which is preliminary data.</text>
</comment>
<accession>A0A8T3W808</accession>
<gene>
    <name evidence="1" type="ORF">H0S71_07225</name>
</gene>
<dbReference type="AlphaFoldDB" id="A0A8T3W808"/>
<evidence type="ECO:0000313" key="1">
    <source>
        <dbReference type="EMBL" id="MBG0769669.1"/>
    </source>
</evidence>
<dbReference type="Proteomes" id="UP000714405">
    <property type="component" value="Unassembled WGS sequence"/>
</dbReference>